<dbReference type="PROSITE" id="PS51318">
    <property type="entry name" value="TAT"/>
    <property type="match status" value="1"/>
</dbReference>
<proteinExistence type="predicted"/>
<name>A0A1M7Q0Y6_9ACTN</name>
<feature type="signal peptide" evidence="2">
    <location>
        <begin position="1"/>
        <end position="33"/>
    </location>
</feature>
<feature type="chain" id="PRO_5012410127" evidence="2">
    <location>
        <begin position="34"/>
        <end position="390"/>
    </location>
</feature>
<dbReference type="STRING" id="134849.SAMN05443668_10413"/>
<dbReference type="Proteomes" id="UP000184440">
    <property type="component" value="Unassembled WGS sequence"/>
</dbReference>
<reference evidence="4 5" key="1">
    <citation type="submission" date="2016-11" db="EMBL/GenBank/DDBJ databases">
        <authorList>
            <person name="Jaros S."/>
            <person name="Januszkiewicz K."/>
            <person name="Wedrychowicz H."/>
        </authorList>
    </citation>
    <scope>NUCLEOTIDE SEQUENCE [LARGE SCALE GENOMIC DNA]</scope>
    <source>
        <strain evidence="4 5">DSM 46144</strain>
    </source>
</reference>
<dbReference type="Gene3D" id="1.20.58.520">
    <property type="entry name" value="Amidohydrolase"/>
    <property type="match status" value="1"/>
</dbReference>
<evidence type="ECO:0000259" key="3">
    <source>
        <dbReference type="Pfam" id="PF01979"/>
    </source>
</evidence>
<evidence type="ECO:0000256" key="2">
    <source>
        <dbReference type="SAM" id="SignalP"/>
    </source>
</evidence>
<dbReference type="Gene3D" id="3.40.50.10910">
    <property type="entry name" value="Amidohydrolase"/>
    <property type="match status" value="1"/>
</dbReference>
<evidence type="ECO:0000256" key="1">
    <source>
        <dbReference type="SAM" id="MobiDB-lite"/>
    </source>
</evidence>
<dbReference type="InterPro" id="IPR006311">
    <property type="entry name" value="TAT_signal"/>
</dbReference>
<evidence type="ECO:0000313" key="4">
    <source>
        <dbReference type="EMBL" id="SHN23796.1"/>
    </source>
</evidence>
<dbReference type="GO" id="GO:0016810">
    <property type="term" value="F:hydrolase activity, acting on carbon-nitrogen (but not peptide) bonds"/>
    <property type="evidence" value="ECO:0007669"/>
    <property type="project" value="InterPro"/>
</dbReference>
<dbReference type="SUPFAM" id="SSF51338">
    <property type="entry name" value="Composite domain of metallo-dependent hydrolases"/>
    <property type="match status" value="1"/>
</dbReference>
<dbReference type="PANTHER" id="PTHR43135:SF3">
    <property type="entry name" value="ALPHA-D-RIBOSE 1-METHYLPHOSPHONATE 5-TRIPHOSPHATE DIPHOSPHATASE"/>
    <property type="match status" value="1"/>
</dbReference>
<feature type="region of interest" description="Disordered" evidence="1">
    <location>
        <begin position="135"/>
        <end position="156"/>
    </location>
</feature>
<protein>
    <submittedName>
        <fullName evidence="4">Imidazolonepropionase</fullName>
    </submittedName>
</protein>
<dbReference type="Pfam" id="PF01979">
    <property type="entry name" value="Amidohydro_1"/>
    <property type="match status" value="1"/>
</dbReference>
<dbReference type="SUPFAM" id="SSF51556">
    <property type="entry name" value="Metallo-dependent hydrolases"/>
    <property type="match status" value="1"/>
</dbReference>
<sequence>MHSRSWTRRDVLTAATAGVGLAATLNSAGPATAAEDGRSKVALTNVRVFDGRRLTAPTTVVVTNGVIGGRTAGARIINGNGGTLLPGLIDAHVHVRSLDMLGQLTGYGVTTALDMGCWPSTLVDSLRHRTGLTDFRSAGVPATPPGSRQSQSPGYPANGVVTGPQQASAFVAARVREGSDYIKLIVDVPGLSQATGNALTVASHAAGKLVMAHAASNATASAVLAAGADVIHHVPLDAALTAAQVSRFVTGGRVAVPTLTMMEGFGALGDPAYDYAQARNSVAALHRAGARILAGSDANTTPGVPVHPEFGSGLHHELELLVQAGLSPVDALRSATVLPASAFRLRDRGLIRPGYRADLVLIDGDPTADIRATRNIRHIWAGGIEYPPAG</sequence>
<evidence type="ECO:0000313" key="5">
    <source>
        <dbReference type="Proteomes" id="UP000184440"/>
    </source>
</evidence>
<organism evidence="4 5">
    <name type="scientific">Cryptosporangium aurantiacum</name>
    <dbReference type="NCBI Taxonomy" id="134849"/>
    <lineage>
        <taxon>Bacteria</taxon>
        <taxon>Bacillati</taxon>
        <taxon>Actinomycetota</taxon>
        <taxon>Actinomycetes</taxon>
        <taxon>Cryptosporangiales</taxon>
        <taxon>Cryptosporangiaceae</taxon>
        <taxon>Cryptosporangium</taxon>
    </lineage>
</organism>
<dbReference type="PANTHER" id="PTHR43135">
    <property type="entry name" value="ALPHA-D-RIBOSE 1-METHYLPHOSPHONATE 5-TRIPHOSPHATE DIPHOSPHATASE"/>
    <property type="match status" value="1"/>
</dbReference>
<dbReference type="RefSeq" id="WP_084741163.1">
    <property type="nucleotide sequence ID" value="NZ_FRCS01000004.1"/>
</dbReference>
<accession>A0A1M7Q0Y6</accession>
<dbReference type="InterPro" id="IPR032466">
    <property type="entry name" value="Metal_Hydrolase"/>
</dbReference>
<dbReference type="InterPro" id="IPR011059">
    <property type="entry name" value="Metal-dep_hydrolase_composite"/>
</dbReference>
<dbReference type="InterPro" id="IPR006680">
    <property type="entry name" value="Amidohydro-rel"/>
</dbReference>
<feature type="domain" description="Amidohydrolase-related" evidence="3">
    <location>
        <begin position="83"/>
        <end position="373"/>
    </location>
</feature>
<keyword evidence="5" id="KW-1185">Reference proteome</keyword>
<dbReference type="AlphaFoldDB" id="A0A1M7Q0Y6"/>
<keyword evidence="2" id="KW-0732">Signal</keyword>
<dbReference type="EMBL" id="FRCS01000004">
    <property type="protein sequence ID" value="SHN23796.1"/>
    <property type="molecule type" value="Genomic_DNA"/>
</dbReference>
<dbReference type="Gene3D" id="2.30.40.10">
    <property type="entry name" value="Urease, subunit C, domain 1"/>
    <property type="match status" value="1"/>
</dbReference>
<dbReference type="OrthoDB" id="3514520at2"/>
<gene>
    <name evidence="4" type="ORF">SAMN05443668_10413</name>
</gene>
<dbReference type="Gene3D" id="3.30.110.90">
    <property type="entry name" value="Amidohydrolase"/>
    <property type="match status" value="1"/>
</dbReference>
<dbReference type="InterPro" id="IPR051781">
    <property type="entry name" value="Metallo-dep_Hydrolase"/>
</dbReference>